<evidence type="ECO:0000313" key="2">
    <source>
        <dbReference type="Proteomes" id="UP000574133"/>
    </source>
</evidence>
<dbReference type="RefSeq" id="WP_185177682.1">
    <property type="nucleotide sequence ID" value="NZ_CBCSEP010000007.1"/>
</dbReference>
<proteinExistence type="predicted"/>
<reference evidence="1 2" key="1">
    <citation type="submission" date="2020-08" db="EMBL/GenBank/DDBJ databases">
        <title>Cohnella phylogeny.</title>
        <authorList>
            <person name="Dunlap C."/>
        </authorList>
    </citation>
    <scope>NUCLEOTIDE SEQUENCE [LARGE SCALE GENOMIC DNA]</scope>
    <source>
        <strain evidence="1 2">DSM 103658</strain>
    </source>
</reference>
<name>A0A841T8H9_9BACL</name>
<dbReference type="Proteomes" id="UP000574133">
    <property type="component" value="Unassembled WGS sequence"/>
</dbReference>
<organism evidence="1 2">
    <name type="scientific">Cohnella lubricantis</name>
    <dbReference type="NCBI Taxonomy" id="2163172"/>
    <lineage>
        <taxon>Bacteria</taxon>
        <taxon>Bacillati</taxon>
        <taxon>Bacillota</taxon>
        <taxon>Bacilli</taxon>
        <taxon>Bacillales</taxon>
        <taxon>Paenibacillaceae</taxon>
        <taxon>Cohnella</taxon>
    </lineage>
</organism>
<keyword evidence="2" id="KW-1185">Reference proteome</keyword>
<comment type="caution">
    <text evidence="1">The sequence shown here is derived from an EMBL/GenBank/DDBJ whole genome shotgun (WGS) entry which is preliminary data.</text>
</comment>
<sequence>MAKFGDWFVFLTAVFLLLWWIGHRIYRWLHEPPGYRLRKLARSGSVEPDETVELLERHGYDAVSGKHRIPLGVRIDDGTMQSTRLYFDYIAVKDNQYYLVRTERSRMPIEWTASGLRDRLLVYALLFPECEGILIAHPREQWVRLVRFKVEDDNG</sequence>
<dbReference type="EMBL" id="JACJVN010000016">
    <property type="protein sequence ID" value="MBB6676389.1"/>
    <property type="molecule type" value="Genomic_DNA"/>
</dbReference>
<evidence type="ECO:0000313" key="1">
    <source>
        <dbReference type="EMBL" id="MBB6676389.1"/>
    </source>
</evidence>
<accession>A0A841T8H9</accession>
<dbReference type="AlphaFoldDB" id="A0A841T8H9"/>
<gene>
    <name evidence="1" type="ORF">H4Q31_03505</name>
</gene>
<protein>
    <submittedName>
        <fullName evidence="1">Uncharacterized protein</fullName>
    </submittedName>
</protein>